<evidence type="ECO:0000313" key="3">
    <source>
        <dbReference type="Proteomes" id="UP000298138"/>
    </source>
</evidence>
<reference evidence="2 3" key="1">
    <citation type="submission" date="2019-04" db="EMBL/GenBank/DDBJ databases">
        <title>Comparative genomics and transcriptomics to analyze fruiting body development in filamentous ascomycetes.</title>
        <authorList>
            <consortium name="DOE Joint Genome Institute"/>
            <person name="Lutkenhaus R."/>
            <person name="Traeger S."/>
            <person name="Breuer J."/>
            <person name="Kuo A."/>
            <person name="Lipzen A."/>
            <person name="Pangilinan J."/>
            <person name="Dilworth D."/>
            <person name="Sandor L."/>
            <person name="Poggeler S."/>
            <person name="Barry K."/>
            <person name="Grigoriev I.V."/>
            <person name="Nowrousian M."/>
        </authorList>
    </citation>
    <scope>NUCLEOTIDE SEQUENCE [LARGE SCALE GENOMIC DNA]</scope>
    <source>
        <strain evidence="2 3">CBS 389.68</strain>
    </source>
</reference>
<organism evidence="2 3">
    <name type="scientific">Ascodesmis nigricans</name>
    <dbReference type="NCBI Taxonomy" id="341454"/>
    <lineage>
        <taxon>Eukaryota</taxon>
        <taxon>Fungi</taxon>
        <taxon>Dikarya</taxon>
        <taxon>Ascomycota</taxon>
        <taxon>Pezizomycotina</taxon>
        <taxon>Pezizomycetes</taxon>
        <taxon>Pezizales</taxon>
        <taxon>Ascodesmidaceae</taxon>
        <taxon>Ascodesmis</taxon>
    </lineage>
</organism>
<accession>A0A4S2N798</accession>
<dbReference type="AlphaFoldDB" id="A0A4S2N798"/>
<dbReference type="Proteomes" id="UP000298138">
    <property type="component" value="Unassembled WGS sequence"/>
</dbReference>
<proteinExistence type="predicted"/>
<keyword evidence="1" id="KW-0732">Signal</keyword>
<feature type="signal peptide" evidence="1">
    <location>
        <begin position="1"/>
        <end position="24"/>
    </location>
</feature>
<protein>
    <submittedName>
        <fullName evidence="2">Uncharacterized protein</fullName>
    </submittedName>
</protein>
<keyword evidence="3" id="KW-1185">Reference proteome</keyword>
<name>A0A4S2N798_9PEZI</name>
<sequence>MPHEVIFFLLVLFVLLVPNGVCWFADLEYRLFSRGFWVSGEWMFGCIGFYDARKVDGLVLIAFGCGGKQRSSIRECGIPSKLNPFS</sequence>
<evidence type="ECO:0000313" key="2">
    <source>
        <dbReference type="EMBL" id="TGZ85181.1"/>
    </source>
</evidence>
<gene>
    <name evidence="2" type="ORF">EX30DRAFT_18059</name>
</gene>
<feature type="chain" id="PRO_5020623087" evidence="1">
    <location>
        <begin position="25"/>
        <end position="86"/>
    </location>
</feature>
<evidence type="ECO:0000256" key="1">
    <source>
        <dbReference type="SAM" id="SignalP"/>
    </source>
</evidence>
<dbReference type="EMBL" id="ML220112">
    <property type="protein sequence ID" value="TGZ85181.1"/>
    <property type="molecule type" value="Genomic_DNA"/>
</dbReference>
<dbReference type="InParanoid" id="A0A4S2N798"/>